<name>A0ABU7SD64_9ACTN</name>
<keyword evidence="2 5" id="KW-0238">DNA-binding</keyword>
<dbReference type="CDD" id="cd06288">
    <property type="entry name" value="PBP1_sucrose_transcription_regulator"/>
    <property type="match status" value="1"/>
</dbReference>
<dbReference type="EMBL" id="JAZGQL010000008">
    <property type="protein sequence ID" value="MEE6307873.1"/>
    <property type="molecule type" value="Genomic_DNA"/>
</dbReference>
<keyword evidence="6" id="KW-1185">Reference proteome</keyword>
<evidence type="ECO:0000259" key="4">
    <source>
        <dbReference type="PROSITE" id="PS50932"/>
    </source>
</evidence>
<accession>A0ABU7SD64</accession>
<dbReference type="InterPro" id="IPR000843">
    <property type="entry name" value="HTH_LacI"/>
</dbReference>
<keyword evidence="3" id="KW-0804">Transcription</keyword>
<comment type="caution">
    <text evidence="5">The sequence shown here is derived from an EMBL/GenBank/DDBJ whole genome shotgun (WGS) entry which is preliminary data.</text>
</comment>
<dbReference type="PANTHER" id="PTHR30146:SF109">
    <property type="entry name" value="HTH-TYPE TRANSCRIPTIONAL REGULATOR GALS"/>
    <property type="match status" value="1"/>
</dbReference>
<evidence type="ECO:0000313" key="6">
    <source>
        <dbReference type="Proteomes" id="UP001339911"/>
    </source>
</evidence>
<dbReference type="RefSeq" id="WP_331208157.1">
    <property type="nucleotide sequence ID" value="NZ_JAZGQL010000008.1"/>
</dbReference>
<dbReference type="InterPro" id="IPR028082">
    <property type="entry name" value="Peripla_BP_I"/>
</dbReference>
<keyword evidence="1" id="KW-0805">Transcription regulation</keyword>
<dbReference type="Pfam" id="PF00356">
    <property type="entry name" value="LacI"/>
    <property type="match status" value="1"/>
</dbReference>
<dbReference type="PROSITE" id="PS00356">
    <property type="entry name" value="HTH_LACI_1"/>
    <property type="match status" value="1"/>
</dbReference>
<evidence type="ECO:0000256" key="1">
    <source>
        <dbReference type="ARBA" id="ARBA00023015"/>
    </source>
</evidence>
<dbReference type="PROSITE" id="PS50932">
    <property type="entry name" value="HTH_LACI_2"/>
    <property type="match status" value="1"/>
</dbReference>
<evidence type="ECO:0000313" key="5">
    <source>
        <dbReference type="EMBL" id="MEE6307873.1"/>
    </source>
</evidence>
<dbReference type="InterPro" id="IPR046335">
    <property type="entry name" value="LacI/GalR-like_sensor"/>
</dbReference>
<dbReference type="Gene3D" id="1.10.260.40">
    <property type="entry name" value="lambda repressor-like DNA-binding domains"/>
    <property type="match status" value="1"/>
</dbReference>
<dbReference type="SUPFAM" id="SSF53822">
    <property type="entry name" value="Periplasmic binding protein-like I"/>
    <property type="match status" value="1"/>
</dbReference>
<feature type="domain" description="HTH lacI-type" evidence="4">
    <location>
        <begin position="9"/>
        <end position="63"/>
    </location>
</feature>
<dbReference type="GO" id="GO:0003677">
    <property type="term" value="F:DNA binding"/>
    <property type="evidence" value="ECO:0007669"/>
    <property type="project" value="UniProtKB-KW"/>
</dbReference>
<dbReference type="InterPro" id="IPR010982">
    <property type="entry name" value="Lambda_DNA-bd_dom_sf"/>
</dbReference>
<gene>
    <name evidence="5" type="ORF">V1634_13680</name>
</gene>
<dbReference type="Proteomes" id="UP001339911">
    <property type="component" value="Unassembled WGS sequence"/>
</dbReference>
<protein>
    <submittedName>
        <fullName evidence="5">LacI family DNA-binding transcriptional regulator</fullName>
    </submittedName>
</protein>
<dbReference type="CDD" id="cd01392">
    <property type="entry name" value="HTH_LacI"/>
    <property type="match status" value="1"/>
</dbReference>
<dbReference type="SUPFAM" id="SSF47413">
    <property type="entry name" value="lambda repressor-like DNA-binding domains"/>
    <property type="match status" value="1"/>
</dbReference>
<reference evidence="5 6" key="1">
    <citation type="submission" date="2024-01" db="EMBL/GenBank/DDBJ databases">
        <title>Genome insights into Plantactinospora veratri sp. nov.</title>
        <authorList>
            <person name="Wang L."/>
        </authorList>
    </citation>
    <scope>NUCLEOTIDE SEQUENCE [LARGE SCALE GENOMIC DNA]</scope>
    <source>
        <strain evidence="5 6">NEAU-FHS4</strain>
    </source>
</reference>
<sequence length="366" mass="39350">MVRQRSQSVTLTDVARRAGVSVATASKALNARDEVAPATRRRVLEAAEELSFHPNALAKGLISGRTRTIGLLTDELGERFAFPVLLGIENALGNEQMCVLLCDARGDVIRRRHYIRTLLARQVDGFIILGDSNDIRPSLTRDIPVPVVYVYGESDDPSDLSVLADDAGGARLAVEHLVALGRRRIGHITGPETYRAARDRVTGLHSVLGEAGLPLAGGDPLYGEWSQRWGRHAGRMLLTADPEIDAVFCGNDQIATGVAETLLDLGRRIPDDVAIVGYDNWEVFAADCRPPLTTVDLNLQQLGATAVKQLFAALDGERASGVIRQPCRLVVRESTGPVASLGAARAGVRAELVTQAAEMVTQAERG</sequence>
<organism evidence="5 6">
    <name type="scientific">Plantactinospora veratri</name>
    <dbReference type="NCBI Taxonomy" id="1436122"/>
    <lineage>
        <taxon>Bacteria</taxon>
        <taxon>Bacillati</taxon>
        <taxon>Actinomycetota</taxon>
        <taxon>Actinomycetes</taxon>
        <taxon>Micromonosporales</taxon>
        <taxon>Micromonosporaceae</taxon>
        <taxon>Plantactinospora</taxon>
    </lineage>
</organism>
<dbReference type="PANTHER" id="PTHR30146">
    <property type="entry name" value="LACI-RELATED TRANSCRIPTIONAL REPRESSOR"/>
    <property type="match status" value="1"/>
</dbReference>
<evidence type="ECO:0000256" key="2">
    <source>
        <dbReference type="ARBA" id="ARBA00023125"/>
    </source>
</evidence>
<dbReference type="Pfam" id="PF13377">
    <property type="entry name" value="Peripla_BP_3"/>
    <property type="match status" value="1"/>
</dbReference>
<evidence type="ECO:0000256" key="3">
    <source>
        <dbReference type="ARBA" id="ARBA00023163"/>
    </source>
</evidence>
<proteinExistence type="predicted"/>
<dbReference type="Gene3D" id="3.40.50.2300">
    <property type="match status" value="2"/>
</dbReference>
<dbReference type="SMART" id="SM00354">
    <property type="entry name" value="HTH_LACI"/>
    <property type="match status" value="1"/>
</dbReference>